<keyword evidence="3" id="KW-0040">ANK repeat</keyword>
<protein>
    <submittedName>
        <fullName evidence="5">ARM REPEAT PROTEIN INTERACTING WITH ABF2</fullName>
    </submittedName>
</protein>
<feature type="domain" description="BTB" evidence="4">
    <location>
        <begin position="404"/>
        <end position="471"/>
    </location>
</feature>
<dbReference type="PROSITE" id="PS50097">
    <property type="entry name" value="BTB"/>
    <property type="match status" value="1"/>
</dbReference>
<dbReference type="OrthoDB" id="10249567at2759"/>
<dbReference type="GO" id="GO:0000151">
    <property type="term" value="C:ubiquitin ligase complex"/>
    <property type="evidence" value="ECO:0007669"/>
    <property type="project" value="TreeGrafter"/>
</dbReference>
<dbReference type="Pfam" id="PF00651">
    <property type="entry name" value="BTB"/>
    <property type="match status" value="1"/>
</dbReference>
<dbReference type="SMART" id="SM00225">
    <property type="entry name" value="BTB"/>
    <property type="match status" value="1"/>
</dbReference>
<reference evidence="5 6" key="1">
    <citation type="journal article" date="2017" name="Mol. Biol. Evol.">
        <title>The 4-celled Tetrabaena socialis nuclear genome reveals the essential components for genetic control of cell number at the origin of multicellularity in the volvocine lineage.</title>
        <authorList>
            <person name="Featherston J."/>
            <person name="Arakaki Y."/>
            <person name="Hanschen E.R."/>
            <person name="Ferris P.J."/>
            <person name="Michod R.E."/>
            <person name="Olson B.J.S.C."/>
            <person name="Nozaki H."/>
            <person name="Durand P.M."/>
        </authorList>
    </citation>
    <scope>NUCLEOTIDE SEQUENCE [LARGE SCALE GENOMIC DNA]</scope>
    <source>
        <strain evidence="5 6">NIES-571</strain>
    </source>
</reference>
<proteinExistence type="predicted"/>
<comment type="caution">
    <text evidence="5">The sequence shown here is derived from an EMBL/GenBank/DDBJ whole genome shotgun (WGS) entry which is preliminary data.</text>
</comment>
<dbReference type="PANTHER" id="PTHR46231">
    <property type="entry name" value="ANKYRIN REPEAT AND BTB/POZ DOMAIN-CONTAINING PROTEIN 1"/>
    <property type="match status" value="1"/>
</dbReference>
<evidence type="ECO:0000313" key="6">
    <source>
        <dbReference type="Proteomes" id="UP000236333"/>
    </source>
</evidence>
<dbReference type="InterPro" id="IPR011042">
    <property type="entry name" value="6-blade_b-propeller_TolB-like"/>
</dbReference>
<dbReference type="CDD" id="cd18186">
    <property type="entry name" value="BTB_POZ_ZBTB_KLHL-like"/>
    <property type="match status" value="1"/>
</dbReference>
<comment type="pathway">
    <text evidence="1">Protein modification; protein ubiquitination.</text>
</comment>
<gene>
    <name evidence="5" type="ORF">TSOC_011571</name>
</gene>
<dbReference type="InterPro" id="IPR044515">
    <property type="entry name" value="ABTB1"/>
</dbReference>
<dbReference type="Gene3D" id="2.120.10.30">
    <property type="entry name" value="TolB, C-terminal domain"/>
    <property type="match status" value="2"/>
</dbReference>
<dbReference type="AlphaFoldDB" id="A0A2J7ZQB4"/>
<accession>A0A2J7ZQB4</accession>
<dbReference type="InterPro" id="IPR011333">
    <property type="entry name" value="SKP1/BTB/POZ_sf"/>
</dbReference>
<dbReference type="GO" id="GO:0005737">
    <property type="term" value="C:cytoplasm"/>
    <property type="evidence" value="ECO:0007669"/>
    <property type="project" value="TreeGrafter"/>
</dbReference>
<dbReference type="PANTHER" id="PTHR46231:SF1">
    <property type="entry name" value="ANKYRIN REPEAT AND BTB_POZ DOMAIN-CONTAINING PROTEIN 1"/>
    <property type="match status" value="1"/>
</dbReference>
<sequence>MHFLSCAIPDAPCNGVASRILPGSRPGEAASVQTLVACGRELRPLEGANGISGLELGPPLQLYSAAWVSRRTGRRYTPADNFTRPAWDPYSSAVYMRQGRVIVRLGSDNTVTVVAGDVEEEGNADGPGSAARFNLARFLTSDGTGSLYVTDGNRIRKLQLPGRGPGTVAGQRGGHLRAETGGGLAAALTAAAGGAVGGGPGGQVAAAAEGEVQVSTLAIRAPSAMYGLAFEGGSSAGSGPGSGAGSLLLGTRCALYRLPLGDPTAAPSLLAGAEGECGTADGRGGEARFECIQGVVLDGQGSVYAADWDGARTSLRRVAADGTVTTPIAGLEDKLAVSAILPNRCLALSGSVFFNLQVLGLGLALPRCHAAGAPLPPAAPAGAPPRTLCADLGALLGRQPDGTADVAIVVGGRTFHAHRLILSARSDYFAQRLGGGFADGGAQQLSLPDADPDAFEVTLRFVYTDAADIPAAQAQAVAELADRLLLPELRDKAAAVVEASVSAATVPGLLLWAEARGPAFAGLLSRLKGWFLENRKAVMREAGEEVRLLAASHPDLYFGLMCKLQSERPPRTQ</sequence>
<evidence type="ECO:0000259" key="4">
    <source>
        <dbReference type="PROSITE" id="PS50097"/>
    </source>
</evidence>
<dbReference type="Proteomes" id="UP000236333">
    <property type="component" value="Unassembled WGS sequence"/>
</dbReference>
<dbReference type="InterPro" id="IPR000210">
    <property type="entry name" value="BTB/POZ_dom"/>
</dbReference>
<evidence type="ECO:0000313" key="5">
    <source>
        <dbReference type="EMBL" id="PNH02446.1"/>
    </source>
</evidence>
<keyword evidence="2" id="KW-0677">Repeat</keyword>
<dbReference type="Gene3D" id="3.30.710.10">
    <property type="entry name" value="Potassium Channel Kv1.1, Chain A"/>
    <property type="match status" value="1"/>
</dbReference>
<dbReference type="SUPFAM" id="SSF54695">
    <property type="entry name" value="POZ domain"/>
    <property type="match status" value="1"/>
</dbReference>
<organism evidence="5 6">
    <name type="scientific">Tetrabaena socialis</name>
    <dbReference type="NCBI Taxonomy" id="47790"/>
    <lineage>
        <taxon>Eukaryota</taxon>
        <taxon>Viridiplantae</taxon>
        <taxon>Chlorophyta</taxon>
        <taxon>core chlorophytes</taxon>
        <taxon>Chlorophyceae</taxon>
        <taxon>CS clade</taxon>
        <taxon>Chlamydomonadales</taxon>
        <taxon>Tetrabaenaceae</taxon>
        <taxon>Tetrabaena</taxon>
    </lineage>
</organism>
<keyword evidence="6" id="KW-1185">Reference proteome</keyword>
<name>A0A2J7ZQB4_9CHLO</name>
<dbReference type="EMBL" id="PGGS01000654">
    <property type="protein sequence ID" value="PNH02446.1"/>
    <property type="molecule type" value="Genomic_DNA"/>
</dbReference>
<evidence type="ECO:0000256" key="1">
    <source>
        <dbReference type="ARBA" id="ARBA00004906"/>
    </source>
</evidence>
<evidence type="ECO:0000256" key="2">
    <source>
        <dbReference type="ARBA" id="ARBA00022737"/>
    </source>
</evidence>
<evidence type="ECO:0000256" key="3">
    <source>
        <dbReference type="ARBA" id="ARBA00023043"/>
    </source>
</evidence>